<evidence type="ECO:0000256" key="8">
    <source>
        <dbReference type="ARBA" id="ARBA00023012"/>
    </source>
</evidence>
<keyword evidence="5" id="KW-0547">Nucleotide-binding</keyword>
<keyword evidence="9" id="KW-1133">Transmembrane helix</keyword>
<name>A0ABT9P9R5_9ACTN</name>
<dbReference type="InterPro" id="IPR025828">
    <property type="entry name" value="Put_sensor_dom"/>
</dbReference>
<dbReference type="EC" id="2.7.13.3" evidence="2"/>
<dbReference type="InterPro" id="IPR003594">
    <property type="entry name" value="HATPase_dom"/>
</dbReference>
<dbReference type="Pfam" id="PF02518">
    <property type="entry name" value="HATPase_c"/>
    <property type="match status" value="1"/>
</dbReference>
<evidence type="ECO:0000313" key="13">
    <source>
        <dbReference type="EMBL" id="MDP9829154.1"/>
    </source>
</evidence>
<evidence type="ECO:0000256" key="9">
    <source>
        <dbReference type="SAM" id="Phobius"/>
    </source>
</evidence>
<dbReference type="PANTHER" id="PTHR24421">
    <property type="entry name" value="NITRATE/NITRITE SENSOR PROTEIN NARX-RELATED"/>
    <property type="match status" value="1"/>
</dbReference>
<keyword evidence="3" id="KW-0597">Phosphoprotein</keyword>
<accession>A0ABT9P9R5</accession>
<feature type="domain" description="Histidine kinase/HSP90-like ATPase" evidence="10">
    <location>
        <begin position="334"/>
        <end position="417"/>
    </location>
</feature>
<sequence length="419" mass="43964">MNGTPATDTRQALRDASRRALKAVEQLAGGLGTATLALVALGAVVVTAVLSLVGVGLLLAPLTLRLVHGVAARERVRLGRWGDPVLGPARRNSGLRADLADPTTRRELGWLPVHATRGLFLGFVAPLLPLMAARDASYPLWFWLVPPDMRSASFSFVPGRTPLEVVVVFLMGLGWTAIVLGLTPAMARLQARPGRTRLGPPPGTDIGGRIAELTASRANALDAHATELRRIERSLHDGTQNRVVAVTMLLGAARRALARENTDRETVDQVLAQAQDAAEAALAELRGVVRSILPPVIEDRGLEGALAGLAANCGVPTGVDVDVPGRCAASVEATAYFVVAEALTNVARHSGAASAAVRLRRRQERLLIEVRDDGHGGADEAAGSGLVGMRRRIEALDGTVTMRSPAGGPTVLSVELPCG</sequence>
<keyword evidence="7" id="KW-0067">ATP-binding</keyword>
<proteinExistence type="predicted"/>
<evidence type="ECO:0000256" key="6">
    <source>
        <dbReference type="ARBA" id="ARBA00022777"/>
    </source>
</evidence>
<reference evidence="13 14" key="1">
    <citation type="submission" date="2023-07" db="EMBL/GenBank/DDBJ databases">
        <title>Sequencing the genomes of 1000 actinobacteria strains.</title>
        <authorList>
            <person name="Klenk H.-P."/>
        </authorList>
    </citation>
    <scope>NUCLEOTIDE SEQUENCE [LARGE SCALE GENOMIC DNA]</scope>
    <source>
        <strain evidence="13 14">DSM 44388</strain>
    </source>
</reference>
<keyword evidence="14" id="KW-1185">Reference proteome</keyword>
<keyword evidence="4" id="KW-0808">Transferase</keyword>
<evidence type="ECO:0000259" key="12">
    <source>
        <dbReference type="Pfam" id="PF13796"/>
    </source>
</evidence>
<dbReference type="PANTHER" id="PTHR24421:SF10">
    <property type="entry name" value="NITRATE_NITRITE SENSOR PROTEIN NARQ"/>
    <property type="match status" value="1"/>
</dbReference>
<evidence type="ECO:0000256" key="5">
    <source>
        <dbReference type="ARBA" id="ARBA00022741"/>
    </source>
</evidence>
<keyword evidence="6 13" id="KW-0418">Kinase</keyword>
<comment type="caution">
    <text evidence="13">The sequence shown here is derived from an EMBL/GenBank/DDBJ whole genome shotgun (WGS) entry which is preliminary data.</text>
</comment>
<evidence type="ECO:0000256" key="3">
    <source>
        <dbReference type="ARBA" id="ARBA00022553"/>
    </source>
</evidence>
<dbReference type="InterPro" id="IPR050482">
    <property type="entry name" value="Sensor_HK_TwoCompSys"/>
</dbReference>
<protein>
    <recommendedName>
        <fullName evidence="2">histidine kinase</fullName>
        <ecNumber evidence="2">2.7.13.3</ecNumber>
    </recommendedName>
</protein>
<feature type="domain" description="Putative sensor" evidence="12">
    <location>
        <begin position="27"/>
        <end position="195"/>
    </location>
</feature>
<dbReference type="GO" id="GO:0016301">
    <property type="term" value="F:kinase activity"/>
    <property type="evidence" value="ECO:0007669"/>
    <property type="project" value="UniProtKB-KW"/>
</dbReference>
<evidence type="ECO:0000313" key="14">
    <source>
        <dbReference type="Proteomes" id="UP001235712"/>
    </source>
</evidence>
<evidence type="ECO:0000256" key="4">
    <source>
        <dbReference type="ARBA" id="ARBA00022679"/>
    </source>
</evidence>
<evidence type="ECO:0000259" key="10">
    <source>
        <dbReference type="Pfam" id="PF02518"/>
    </source>
</evidence>
<gene>
    <name evidence="13" type="ORF">J2S57_004903</name>
</gene>
<dbReference type="Pfam" id="PF07730">
    <property type="entry name" value="HisKA_3"/>
    <property type="match status" value="1"/>
</dbReference>
<keyword evidence="9" id="KW-0472">Membrane</keyword>
<keyword evidence="9" id="KW-0812">Transmembrane</keyword>
<dbReference type="InterPro" id="IPR011712">
    <property type="entry name" value="Sig_transdc_His_kin_sub3_dim/P"/>
</dbReference>
<dbReference type="RefSeq" id="WP_307247078.1">
    <property type="nucleotide sequence ID" value="NZ_JAUSQZ010000001.1"/>
</dbReference>
<feature type="transmembrane region" description="Helical" evidence="9">
    <location>
        <begin position="36"/>
        <end position="60"/>
    </location>
</feature>
<feature type="transmembrane region" description="Helical" evidence="9">
    <location>
        <begin position="165"/>
        <end position="187"/>
    </location>
</feature>
<feature type="domain" description="Signal transduction histidine kinase subgroup 3 dimerisation and phosphoacceptor" evidence="11">
    <location>
        <begin position="227"/>
        <end position="295"/>
    </location>
</feature>
<keyword evidence="8" id="KW-0902">Two-component regulatory system</keyword>
<evidence type="ECO:0000256" key="1">
    <source>
        <dbReference type="ARBA" id="ARBA00000085"/>
    </source>
</evidence>
<evidence type="ECO:0000259" key="11">
    <source>
        <dbReference type="Pfam" id="PF07730"/>
    </source>
</evidence>
<evidence type="ECO:0000256" key="7">
    <source>
        <dbReference type="ARBA" id="ARBA00022840"/>
    </source>
</evidence>
<dbReference type="Gene3D" id="3.30.565.10">
    <property type="entry name" value="Histidine kinase-like ATPase, C-terminal domain"/>
    <property type="match status" value="1"/>
</dbReference>
<dbReference type="CDD" id="cd16917">
    <property type="entry name" value="HATPase_UhpB-NarQ-NarX-like"/>
    <property type="match status" value="1"/>
</dbReference>
<dbReference type="Pfam" id="PF13796">
    <property type="entry name" value="Sensor"/>
    <property type="match status" value="1"/>
</dbReference>
<dbReference type="Gene3D" id="1.20.5.1930">
    <property type="match status" value="1"/>
</dbReference>
<dbReference type="EMBL" id="JAUSQZ010000001">
    <property type="protein sequence ID" value="MDP9829154.1"/>
    <property type="molecule type" value="Genomic_DNA"/>
</dbReference>
<dbReference type="SUPFAM" id="SSF55874">
    <property type="entry name" value="ATPase domain of HSP90 chaperone/DNA topoisomerase II/histidine kinase"/>
    <property type="match status" value="1"/>
</dbReference>
<organism evidence="13 14">
    <name type="scientific">Kineosporia succinea</name>
    <dbReference type="NCBI Taxonomy" id="84632"/>
    <lineage>
        <taxon>Bacteria</taxon>
        <taxon>Bacillati</taxon>
        <taxon>Actinomycetota</taxon>
        <taxon>Actinomycetes</taxon>
        <taxon>Kineosporiales</taxon>
        <taxon>Kineosporiaceae</taxon>
        <taxon>Kineosporia</taxon>
    </lineage>
</organism>
<comment type="catalytic activity">
    <reaction evidence="1">
        <text>ATP + protein L-histidine = ADP + protein N-phospho-L-histidine.</text>
        <dbReference type="EC" id="2.7.13.3"/>
    </reaction>
</comment>
<evidence type="ECO:0000256" key="2">
    <source>
        <dbReference type="ARBA" id="ARBA00012438"/>
    </source>
</evidence>
<dbReference type="Proteomes" id="UP001235712">
    <property type="component" value="Unassembled WGS sequence"/>
</dbReference>
<dbReference type="InterPro" id="IPR036890">
    <property type="entry name" value="HATPase_C_sf"/>
</dbReference>